<reference evidence="1 2" key="1">
    <citation type="submission" date="2019-11" db="EMBL/GenBank/DDBJ databases">
        <title>Whole genome sequence of Oryza granulata.</title>
        <authorList>
            <person name="Li W."/>
        </authorList>
    </citation>
    <scope>NUCLEOTIDE SEQUENCE [LARGE SCALE GENOMIC DNA]</scope>
    <source>
        <strain evidence="2">cv. Menghai</strain>
        <tissue evidence="1">Leaf</tissue>
    </source>
</reference>
<organism evidence="1 2">
    <name type="scientific">Oryza meyeriana var. granulata</name>
    <dbReference type="NCBI Taxonomy" id="110450"/>
    <lineage>
        <taxon>Eukaryota</taxon>
        <taxon>Viridiplantae</taxon>
        <taxon>Streptophyta</taxon>
        <taxon>Embryophyta</taxon>
        <taxon>Tracheophyta</taxon>
        <taxon>Spermatophyta</taxon>
        <taxon>Magnoliopsida</taxon>
        <taxon>Liliopsida</taxon>
        <taxon>Poales</taxon>
        <taxon>Poaceae</taxon>
        <taxon>BOP clade</taxon>
        <taxon>Oryzoideae</taxon>
        <taxon>Oryzeae</taxon>
        <taxon>Oryzinae</taxon>
        <taxon>Oryza</taxon>
        <taxon>Oryza meyeriana</taxon>
    </lineage>
</organism>
<accession>A0A6G1BPP6</accession>
<gene>
    <name evidence="1" type="ORF">E2562_030528</name>
</gene>
<evidence type="ECO:0000313" key="1">
    <source>
        <dbReference type="EMBL" id="KAF0889754.1"/>
    </source>
</evidence>
<protein>
    <submittedName>
        <fullName evidence="1">Uncharacterized protein</fullName>
    </submittedName>
</protein>
<name>A0A6G1BPP6_9ORYZ</name>
<comment type="caution">
    <text evidence="1">The sequence shown here is derived from an EMBL/GenBank/DDBJ whole genome shotgun (WGS) entry which is preliminary data.</text>
</comment>
<proteinExistence type="predicted"/>
<keyword evidence="2" id="KW-1185">Reference proteome</keyword>
<dbReference type="EMBL" id="SPHZ02000012">
    <property type="protein sequence ID" value="KAF0889754.1"/>
    <property type="molecule type" value="Genomic_DNA"/>
</dbReference>
<dbReference type="AlphaFoldDB" id="A0A6G1BPP6"/>
<sequence>MELMVSFLEELMEPLRKGTPPLEDLWQLYMMCSGGVIMLSRPPCRQRRRHKEHTCLAASIPTVR</sequence>
<dbReference type="Proteomes" id="UP000479710">
    <property type="component" value="Unassembled WGS sequence"/>
</dbReference>
<evidence type="ECO:0000313" key="2">
    <source>
        <dbReference type="Proteomes" id="UP000479710"/>
    </source>
</evidence>